<keyword evidence="2" id="KW-1185">Reference proteome</keyword>
<dbReference type="PATRIC" id="fig|1123269.5.peg.4564"/>
<dbReference type="AlphaFoldDB" id="W0AKR8"/>
<sequence length="42" mass="4629">MSFVDTRCGDHATATIAAWPFVYPRRPPVASPIRDAGRSKLN</sequence>
<dbReference type="STRING" id="1123269.NX02_23320"/>
<dbReference type="Proteomes" id="UP000018851">
    <property type="component" value="Chromosome"/>
</dbReference>
<evidence type="ECO:0000313" key="2">
    <source>
        <dbReference type="Proteomes" id="UP000018851"/>
    </source>
</evidence>
<gene>
    <name evidence="1" type="ORF">NX02_23320</name>
</gene>
<reference evidence="1 2" key="1">
    <citation type="submission" date="2013-07" db="EMBL/GenBank/DDBJ databases">
        <title>Completed genome of Sphingomonas sanxanigenens NX02.</title>
        <authorList>
            <person name="Ma T."/>
            <person name="Huang H."/>
            <person name="Wu M."/>
            <person name="Li X."/>
            <person name="Li G."/>
        </authorList>
    </citation>
    <scope>NUCLEOTIDE SEQUENCE [LARGE SCALE GENOMIC DNA]</scope>
    <source>
        <strain evidence="1 2">NX02</strain>
    </source>
</reference>
<dbReference type="KEGG" id="ssan:NX02_23320"/>
<protein>
    <submittedName>
        <fullName evidence="1">Uncharacterized protein</fullName>
    </submittedName>
</protein>
<name>W0AKR8_9SPHN</name>
<organism evidence="1 2">
    <name type="scientific">Sphingomonas sanxanigenens DSM 19645 = NX02</name>
    <dbReference type="NCBI Taxonomy" id="1123269"/>
    <lineage>
        <taxon>Bacteria</taxon>
        <taxon>Pseudomonadati</taxon>
        <taxon>Pseudomonadota</taxon>
        <taxon>Alphaproteobacteria</taxon>
        <taxon>Sphingomonadales</taxon>
        <taxon>Sphingomonadaceae</taxon>
        <taxon>Sphingomonas</taxon>
    </lineage>
</organism>
<dbReference type="EMBL" id="CP006644">
    <property type="protein sequence ID" value="AHE56280.1"/>
    <property type="molecule type" value="Genomic_DNA"/>
</dbReference>
<evidence type="ECO:0000313" key="1">
    <source>
        <dbReference type="EMBL" id="AHE56280.1"/>
    </source>
</evidence>
<accession>W0AKR8</accession>
<proteinExistence type="predicted"/>
<dbReference type="HOGENOM" id="CLU_3258006_0_0_5"/>